<keyword evidence="9" id="KW-1185">Reference proteome</keyword>
<evidence type="ECO:0000256" key="5">
    <source>
        <dbReference type="SAM" id="MobiDB-lite"/>
    </source>
</evidence>
<accession>A0AAV0ASJ9</accession>
<dbReference type="EMBL" id="CALTRL010001869">
    <property type="protein sequence ID" value="CAH7673986.1"/>
    <property type="molecule type" value="Genomic_DNA"/>
</dbReference>
<dbReference type="PANTHER" id="PTHR28235:SF1">
    <property type="entry name" value="SMALL RIBOSOMAL SUBUNIT PROTEIN MS41"/>
    <property type="match status" value="1"/>
</dbReference>
<comment type="caution">
    <text evidence="7">The sequence shown here is derived from an EMBL/GenBank/DDBJ whole genome shotgun (WGS) entry which is preliminary data.</text>
</comment>
<comment type="subcellular location">
    <subcellularLocation>
        <location evidence="1">Mitochondrion</location>
    </subcellularLocation>
</comment>
<evidence type="ECO:0000313" key="7">
    <source>
        <dbReference type="EMBL" id="CAH7671757.1"/>
    </source>
</evidence>
<comment type="similarity">
    <text evidence="2">Belongs to the mitochondrion-specific ribosomal protein mS41 family.</text>
</comment>
<organism evidence="7 9">
    <name type="scientific">Phakopsora pachyrhizi</name>
    <name type="common">Asian soybean rust disease fungus</name>
    <dbReference type="NCBI Taxonomy" id="170000"/>
    <lineage>
        <taxon>Eukaryota</taxon>
        <taxon>Fungi</taxon>
        <taxon>Dikarya</taxon>
        <taxon>Basidiomycota</taxon>
        <taxon>Pucciniomycotina</taxon>
        <taxon>Pucciniomycetes</taxon>
        <taxon>Pucciniales</taxon>
        <taxon>Phakopsoraceae</taxon>
        <taxon>Phakopsora</taxon>
    </lineage>
</organism>
<dbReference type="InterPro" id="IPR039603">
    <property type="entry name" value="Ribosomal_mS41"/>
</dbReference>
<evidence type="ECO:0000313" key="8">
    <source>
        <dbReference type="EMBL" id="CAH7673986.1"/>
    </source>
</evidence>
<evidence type="ECO:0000256" key="4">
    <source>
        <dbReference type="ARBA" id="ARBA00035129"/>
    </source>
</evidence>
<protein>
    <recommendedName>
        <fullName evidence="4">Small ribosomal subunit protein mS41</fullName>
    </recommendedName>
</protein>
<dbReference type="Pfam" id="PF09597">
    <property type="entry name" value="SAM_Ribosomal_mS41"/>
    <property type="match status" value="1"/>
</dbReference>
<evidence type="ECO:0000256" key="1">
    <source>
        <dbReference type="ARBA" id="ARBA00004173"/>
    </source>
</evidence>
<keyword evidence="3" id="KW-0496">Mitochondrion</keyword>
<feature type="region of interest" description="Disordered" evidence="5">
    <location>
        <begin position="42"/>
        <end position="69"/>
    </location>
</feature>
<dbReference type="GO" id="GO:0005739">
    <property type="term" value="C:mitochondrion"/>
    <property type="evidence" value="ECO:0007669"/>
    <property type="project" value="UniProtKB-SubCell"/>
</dbReference>
<evidence type="ECO:0000313" key="9">
    <source>
        <dbReference type="Proteomes" id="UP001153365"/>
    </source>
</evidence>
<evidence type="ECO:0000256" key="2">
    <source>
        <dbReference type="ARBA" id="ARBA00010492"/>
    </source>
</evidence>
<dbReference type="PANTHER" id="PTHR28235">
    <property type="entry name" value="PROTEIN FYV4, MITOCHONDRIAL"/>
    <property type="match status" value="1"/>
</dbReference>
<sequence length="199" mass="23059">MNLRTFTSKLSIKHFINQQRQQQRTIQSSLFKSINQELNYSTAKSTNQATTDNNRTVPEPSHSSHSPSYGQLVKFRELSEHQSYPKIPKPHHGVETVEGFLDSLRRPKILEALKDKVKSWEELFELDSRSFKRSKELSGAINLVRDRRYFFRALELFRQGLDPKVFSVGDRKPKKIRGWGPRVQNGIRLRGNPGGKLNI</sequence>
<reference evidence="7" key="1">
    <citation type="submission" date="2022-06" db="EMBL/GenBank/DDBJ databases">
        <authorList>
            <consortium name="SYNGENTA / RWTH Aachen University"/>
        </authorList>
    </citation>
    <scope>NUCLEOTIDE SEQUENCE</scope>
</reference>
<name>A0AAV0ASJ9_PHAPC</name>
<dbReference type="InterPro" id="IPR019083">
    <property type="entry name" value="SAM_Ribosomal_mS41"/>
</dbReference>
<dbReference type="AlphaFoldDB" id="A0AAV0ASJ9"/>
<feature type="compositionally biased region" description="Polar residues" evidence="5">
    <location>
        <begin position="42"/>
        <end position="56"/>
    </location>
</feature>
<dbReference type="EMBL" id="CALTRL010001251">
    <property type="protein sequence ID" value="CAH7671757.1"/>
    <property type="molecule type" value="Genomic_DNA"/>
</dbReference>
<gene>
    <name evidence="7" type="ORF">PPACK8108_LOCUS6573</name>
    <name evidence="8" type="ORF">PPACK8108_LOCUS8883</name>
</gene>
<dbReference type="Proteomes" id="UP001153365">
    <property type="component" value="Unassembled WGS sequence"/>
</dbReference>
<evidence type="ECO:0000259" key="6">
    <source>
        <dbReference type="Pfam" id="PF09597"/>
    </source>
</evidence>
<proteinExistence type="inferred from homology"/>
<feature type="domain" description="Small ribosomal subunit protein mS41 SAM" evidence="6">
    <location>
        <begin position="86"/>
        <end position="160"/>
    </location>
</feature>
<evidence type="ECO:0000256" key="3">
    <source>
        <dbReference type="ARBA" id="ARBA00023128"/>
    </source>
</evidence>